<proteinExistence type="predicted"/>
<protein>
    <submittedName>
        <fullName evidence="1">Uncharacterized protein</fullName>
    </submittedName>
</protein>
<feature type="non-terminal residue" evidence="1">
    <location>
        <position position="1"/>
    </location>
</feature>
<sequence length="184" mass="20098">MLRSSSCQRRKLSPLPEAAVTLPSSPLVMPVLSALGNAIADCQQPANARANVAVASSFGMAAFSEGTRDVFTQRFPRSVVEVWKNFNPTPQWFGSCLQNAFAHGQAKLVSHPTLGAVMDIKNYPLNSQEPNLHLKMPIADLEELVKWALTQFAANAVQGGEFEPLSKLLALKWDFARAPIRPVE</sequence>
<dbReference type="Proteomes" id="UP000258309">
    <property type="component" value="Unassembled WGS sequence"/>
</dbReference>
<organism evidence="1 2">
    <name type="scientific">Scytalidium lignicola</name>
    <name type="common">Hyphomycete</name>
    <dbReference type="NCBI Taxonomy" id="5539"/>
    <lineage>
        <taxon>Eukaryota</taxon>
        <taxon>Fungi</taxon>
        <taxon>Dikarya</taxon>
        <taxon>Ascomycota</taxon>
        <taxon>Pezizomycotina</taxon>
        <taxon>Leotiomycetes</taxon>
        <taxon>Leotiomycetes incertae sedis</taxon>
        <taxon>Scytalidium</taxon>
    </lineage>
</organism>
<gene>
    <name evidence="1" type="ORF">B7463_g8217</name>
</gene>
<keyword evidence="2" id="KW-1185">Reference proteome</keyword>
<evidence type="ECO:0000313" key="1">
    <source>
        <dbReference type="EMBL" id="RFU28104.1"/>
    </source>
</evidence>
<evidence type="ECO:0000313" key="2">
    <source>
        <dbReference type="Proteomes" id="UP000258309"/>
    </source>
</evidence>
<dbReference type="EMBL" id="NCSJ02000175">
    <property type="protein sequence ID" value="RFU28104.1"/>
    <property type="molecule type" value="Genomic_DNA"/>
</dbReference>
<accession>A0A3E2H3Y7</accession>
<reference evidence="1 2" key="1">
    <citation type="submission" date="2018-05" db="EMBL/GenBank/DDBJ databases">
        <title>Draft genome sequence of Scytalidium lignicola DSM 105466, a ubiquitous saprotrophic fungus.</title>
        <authorList>
            <person name="Buettner E."/>
            <person name="Gebauer A.M."/>
            <person name="Hofrichter M."/>
            <person name="Liers C."/>
            <person name="Kellner H."/>
        </authorList>
    </citation>
    <scope>NUCLEOTIDE SEQUENCE [LARGE SCALE GENOMIC DNA]</scope>
    <source>
        <strain evidence="1 2">DSM 105466</strain>
    </source>
</reference>
<feature type="non-terminal residue" evidence="1">
    <location>
        <position position="184"/>
    </location>
</feature>
<name>A0A3E2H3Y7_SCYLI</name>
<dbReference type="AlphaFoldDB" id="A0A3E2H3Y7"/>
<comment type="caution">
    <text evidence="1">The sequence shown here is derived from an EMBL/GenBank/DDBJ whole genome shotgun (WGS) entry which is preliminary data.</text>
</comment>